<evidence type="ECO:0000256" key="1">
    <source>
        <dbReference type="SAM" id="MobiDB-lite"/>
    </source>
</evidence>
<evidence type="ECO:0000313" key="2">
    <source>
        <dbReference type="EMBL" id="MBE1605211.1"/>
    </source>
</evidence>
<dbReference type="RefSeq" id="WP_192749587.1">
    <property type="nucleotide sequence ID" value="NZ_BAABJL010000133.1"/>
</dbReference>
<reference evidence="2" key="1">
    <citation type="submission" date="2020-10" db="EMBL/GenBank/DDBJ databases">
        <title>Sequencing the genomes of 1000 actinobacteria strains.</title>
        <authorList>
            <person name="Klenk H.-P."/>
        </authorList>
    </citation>
    <scope>NUCLEOTIDE SEQUENCE</scope>
    <source>
        <strain evidence="2">DSM 45354</strain>
    </source>
</reference>
<proteinExistence type="predicted"/>
<dbReference type="EMBL" id="JADBEM010000001">
    <property type="protein sequence ID" value="MBE1605211.1"/>
    <property type="molecule type" value="Genomic_DNA"/>
</dbReference>
<sequence>MSFGARRSLASHRQVAVRGPGAFRRTRPAWFGLLAAGALLVGGCATTTGVQPVSLQKLPPKDPPARTALPADPAGVAPGSTDSSTSPEGLRVRCATLDLALPGDWKVTPSDNGAAYKLPADAGGGLVNVIGFYFSGERAQQTQATLRSAVRGDDGDAVTIQQSGAEKVIGYLAAKRGGEWRLAQAFPDQQQSELVKIAYAPAGSASDKAVATSSSLLQEAVDKARVLDPGGCER</sequence>
<protein>
    <submittedName>
        <fullName evidence="2">Uncharacterized protein</fullName>
    </submittedName>
</protein>
<feature type="region of interest" description="Disordered" evidence="1">
    <location>
        <begin position="53"/>
        <end position="88"/>
    </location>
</feature>
<organism evidence="2 3">
    <name type="scientific">Actinopolymorpha pittospori</name>
    <dbReference type="NCBI Taxonomy" id="648752"/>
    <lineage>
        <taxon>Bacteria</taxon>
        <taxon>Bacillati</taxon>
        <taxon>Actinomycetota</taxon>
        <taxon>Actinomycetes</taxon>
        <taxon>Propionibacteriales</taxon>
        <taxon>Actinopolymorphaceae</taxon>
        <taxon>Actinopolymorpha</taxon>
    </lineage>
</organism>
<comment type="caution">
    <text evidence="2">The sequence shown here is derived from an EMBL/GenBank/DDBJ whole genome shotgun (WGS) entry which is preliminary data.</text>
</comment>
<evidence type="ECO:0000313" key="3">
    <source>
        <dbReference type="Proteomes" id="UP000638648"/>
    </source>
</evidence>
<accession>A0A927MQV6</accession>
<name>A0A927MQV6_9ACTN</name>
<dbReference type="Proteomes" id="UP000638648">
    <property type="component" value="Unassembled WGS sequence"/>
</dbReference>
<gene>
    <name evidence="2" type="ORF">HEB94_002059</name>
</gene>
<dbReference type="AlphaFoldDB" id="A0A927MQV6"/>
<keyword evidence="3" id="KW-1185">Reference proteome</keyword>